<dbReference type="EMBL" id="CAXITT010000380">
    <property type="protein sequence ID" value="CAL1540405.1"/>
    <property type="molecule type" value="Genomic_DNA"/>
</dbReference>
<organism evidence="11 12">
    <name type="scientific">Lymnaea stagnalis</name>
    <name type="common">Great pond snail</name>
    <name type="synonym">Helix stagnalis</name>
    <dbReference type="NCBI Taxonomy" id="6523"/>
    <lineage>
        <taxon>Eukaryota</taxon>
        <taxon>Metazoa</taxon>
        <taxon>Spiralia</taxon>
        <taxon>Lophotrochozoa</taxon>
        <taxon>Mollusca</taxon>
        <taxon>Gastropoda</taxon>
        <taxon>Heterobranchia</taxon>
        <taxon>Euthyneura</taxon>
        <taxon>Panpulmonata</taxon>
        <taxon>Hygrophila</taxon>
        <taxon>Lymnaeoidea</taxon>
        <taxon>Lymnaeidae</taxon>
        <taxon>Lymnaea</taxon>
    </lineage>
</organism>
<dbReference type="AlphaFoldDB" id="A0AAV2I195"/>
<dbReference type="Pfam" id="PF00001">
    <property type="entry name" value="7tm_1"/>
    <property type="match status" value="1"/>
</dbReference>
<evidence type="ECO:0000256" key="8">
    <source>
        <dbReference type="ARBA" id="ARBA00023224"/>
    </source>
</evidence>
<feature type="non-terminal residue" evidence="11">
    <location>
        <position position="291"/>
    </location>
</feature>
<keyword evidence="2" id="KW-1003">Cell membrane</keyword>
<dbReference type="GO" id="GO:0030594">
    <property type="term" value="F:neurotransmitter receptor activity"/>
    <property type="evidence" value="ECO:0007669"/>
    <property type="project" value="TreeGrafter"/>
</dbReference>
<feature type="transmembrane region" description="Helical" evidence="9">
    <location>
        <begin position="45"/>
        <end position="65"/>
    </location>
</feature>
<dbReference type="PANTHER" id="PTHR24247:SF92">
    <property type="entry name" value="G-PROTEIN COUPLED RECEPTORS FAMILY 1 PROFILE DOMAIN-CONTAINING PROTEIN"/>
    <property type="match status" value="1"/>
</dbReference>
<feature type="transmembrane region" description="Helical" evidence="9">
    <location>
        <begin position="236"/>
        <end position="262"/>
    </location>
</feature>
<feature type="domain" description="G-protein coupled receptors family 1 profile" evidence="10">
    <location>
        <begin position="14"/>
        <end position="291"/>
    </location>
</feature>
<accession>A0AAV2I195</accession>
<feature type="transmembrane region" description="Helical" evidence="9">
    <location>
        <begin position="268"/>
        <end position="290"/>
    </location>
</feature>
<evidence type="ECO:0000313" key="11">
    <source>
        <dbReference type="EMBL" id="CAL1540405.1"/>
    </source>
</evidence>
<feature type="transmembrane region" description="Helical" evidence="9">
    <location>
        <begin position="6"/>
        <end position="24"/>
    </location>
</feature>
<evidence type="ECO:0000256" key="4">
    <source>
        <dbReference type="ARBA" id="ARBA00022989"/>
    </source>
</evidence>
<feature type="transmembrane region" description="Helical" evidence="9">
    <location>
        <begin position="125"/>
        <end position="146"/>
    </location>
</feature>
<dbReference type="PANTHER" id="PTHR24247">
    <property type="entry name" value="5-HYDROXYTRYPTAMINE RECEPTOR"/>
    <property type="match status" value="1"/>
</dbReference>
<keyword evidence="3 9" id="KW-0812">Transmembrane</keyword>
<dbReference type="GO" id="GO:0030425">
    <property type="term" value="C:dendrite"/>
    <property type="evidence" value="ECO:0007669"/>
    <property type="project" value="TreeGrafter"/>
</dbReference>
<comment type="subcellular location">
    <subcellularLocation>
        <location evidence="1">Cell membrane</location>
        <topology evidence="1">Multi-pass membrane protein</topology>
    </subcellularLocation>
</comment>
<evidence type="ECO:0000256" key="5">
    <source>
        <dbReference type="ARBA" id="ARBA00023040"/>
    </source>
</evidence>
<dbReference type="GO" id="GO:0005886">
    <property type="term" value="C:plasma membrane"/>
    <property type="evidence" value="ECO:0007669"/>
    <property type="project" value="UniProtKB-SubCell"/>
</dbReference>
<evidence type="ECO:0000256" key="7">
    <source>
        <dbReference type="ARBA" id="ARBA00023170"/>
    </source>
</evidence>
<sequence>AIILSAVALFTLSSNLIFIVIMLCTNRTRNDSRNKSNDNTITMMLMMSMAISDITCSISVMPLSIVEVIENGKWNLGETWCTARLTINNFLCSVSIFHVNCMALDMYMAVCKPLFYRLLTNRTGYIMVMVSWLVPSALVVLPRLIGLDKLGAKESVECVGDKCTSIYTQSIFFIVLTVVVPLPFLTSYGQDDTSTVTAQGQDDTKLVTNQPALLTSETTVSSNQSMTSRSNMATKAYRTVGGLVFCFTVCWFPSWIFLSVYLQFESTIPQWAVFLITWLGYSNAAFNPILY</sequence>
<protein>
    <recommendedName>
        <fullName evidence="10">G-protein coupled receptors family 1 profile domain-containing protein</fullName>
    </recommendedName>
</protein>
<dbReference type="Gene3D" id="1.20.1070.10">
    <property type="entry name" value="Rhodopsin 7-helix transmembrane proteins"/>
    <property type="match status" value="1"/>
</dbReference>
<dbReference type="PRINTS" id="PR00237">
    <property type="entry name" value="GPCRRHODOPSN"/>
</dbReference>
<keyword evidence="12" id="KW-1185">Reference proteome</keyword>
<proteinExistence type="predicted"/>
<feature type="non-terminal residue" evidence="11">
    <location>
        <position position="1"/>
    </location>
</feature>
<feature type="transmembrane region" description="Helical" evidence="9">
    <location>
        <begin position="85"/>
        <end position="104"/>
    </location>
</feature>
<evidence type="ECO:0000313" key="12">
    <source>
        <dbReference type="Proteomes" id="UP001497497"/>
    </source>
</evidence>
<dbReference type="GO" id="GO:0004989">
    <property type="term" value="F:octopamine receptor activity"/>
    <property type="evidence" value="ECO:0007669"/>
    <property type="project" value="TreeGrafter"/>
</dbReference>
<gene>
    <name evidence="11" type="ORF">GSLYS_00014054001</name>
</gene>
<evidence type="ECO:0000259" key="10">
    <source>
        <dbReference type="PROSITE" id="PS50262"/>
    </source>
</evidence>
<evidence type="ECO:0000256" key="1">
    <source>
        <dbReference type="ARBA" id="ARBA00004651"/>
    </source>
</evidence>
<evidence type="ECO:0000256" key="6">
    <source>
        <dbReference type="ARBA" id="ARBA00023136"/>
    </source>
</evidence>
<name>A0AAV2I195_LYMST</name>
<comment type="caution">
    <text evidence="11">The sequence shown here is derived from an EMBL/GenBank/DDBJ whole genome shotgun (WGS) entry which is preliminary data.</text>
</comment>
<dbReference type="Proteomes" id="UP001497497">
    <property type="component" value="Unassembled WGS sequence"/>
</dbReference>
<dbReference type="SUPFAM" id="SSF81321">
    <property type="entry name" value="Family A G protein-coupled receptor-like"/>
    <property type="match status" value="1"/>
</dbReference>
<dbReference type="GO" id="GO:0007268">
    <property type="term" value="P:chemical synaptic transmission"/>
    <property type="evidence" value="ECO:0007669"/>
    <property type="project" value="TreeGrafter"/>
</dbReference>
<dbReference type="GO" id="GO:0004993">
    <property type="term" value="F:G protein-coupled serotonin receptor activity"/>
    <property type="evidence" value="ECO:0007669"/>
    <property type="project" value="TreeGrafter"/>
</dbReference>
<keyword evidence="8" id="KW-0807">Transducer</keyword>
<evidence type="ECO:0000256" key="2">
    <source>
        <dbReference type="ARBA" id="ARBA00022475"/>
    </source>
</evidence>
<evidence type="ECO:0000256" key="3">
    <source>
        <dbReference type="ARBA" id="ARBA00022692"/>
    </source>
</evidence>
<keyword evidence="4 9" id="KW-1133">Transmembrane helix</keyword>
<dbReference type="CDD" id="cd00637">
    <property type="entry name" value="7tm_classA_rhodopsin-like"/>
    <property type="match status" value="1"/>
</dbReference>
<dbReference type="InterPro" id="IPR000276">
    <property type="entry name" value="GPCR_Rhodpsn"/>
</dbReference>
<dbReference type="InterPro" id="IPR017452">
    <property type="entry name" value="GPCR_Rhodpsn_7TM"/>
</dbReference>
<keyword evidence="5" id="KW-0297">G-protein coupled receptor</keyword>
<keyword evidence="6 9" id="KW-0472">Membrane</keyword>
<dbReference type="GO" id="GO:0045202">
    <property type="term" value="C:synapse"/>
    <property type="evidence" value="ECO:0007669"/>
    <property type="project" value="GOC"/>
</dbReference>
<feature type="transmembrane region" description="Helical" evidence="9">
    <location>
        <begin position="166"/>
        <end position="185"/>
    </location>
</feature>
<dbReference type="GO" id="GO:0007187">
    <property type="term" value="P:G protein-coupled receptor signaling pathway, coupled to cyclic nucleotide second messenger"/>
    <property type="evidence" value="ECO:0007669"/>
    <property type="project" value="TreeGrafter"/>
</dbReference>
<reference evidence="11 12" key="1">
    <citation type="submission" date="2024-04" db="EMBL/GenBank/DDBJ databases">
        <authorList>
            <consortium name="Genoscope - CEA"/>
            <person name="William W."/>
        </authorList>
    </citation>
    <scope>NUCLEOTIDE SEQUENCE [LARGE SCALE GENOMIC DNA]</scope>
</reference>
<evidence type="ECO:0000256" key="9">
    <source>
        <dbReference type="SAM" id="Phobius"/>
    </source>
</evidence>
<dbReference type="PROSITE" id="PS50262">
    <property type="entry name" value="G_PROTEIN_RECEP_F1_2"/>
    <property type="match status" value="1"/>
</dbReference>
<keyword evidence="7" id="KW-0675">Receptor</keyword>